<feature type="signal peptide" evidence="2">
    <location>
        <begin position="1"/>
        <end position="26"/>
    </location>
</feature>
<proteinExistence type="predicted"/>
<dbReference type="InterPro" id="IPR003646">
    <property type="entry name" value="SH3-like_bac-type"/>
</dbReference>
<keyword evidence="2" id="KW-0732">Signal</keyword>
<evidence type="ECO:0000313" key="4">
    <source>
        <dbReference type="EMBL" id="HIQ71608.1"/>
    </source>
</evidence>
<dbReference type="Gene3D" id="2.60.40.4070">
    <property type="match status" value="1"/>
</dbReference>
<dbReference type="Proteomes" id="UP000886887">
    <property type="component" value="Unassembled WGS sequence"/>
</dbReference>
<feature type="compositionally biased region" description="Acidic residues" evidence="1">
    <location>
        <begin position="253"/>
        <end position="280"/>
    </location>
</feature>
<feature type="domain" description="SH3b" evidence="3">
    <location>
        <begin position="286"/>
        <end position="353"/>
    </location>
</feature>
<reference evidence="4" key="1">
    <citation type="submission" date="2020-10" db="EMBL/GenBank/DDBJ databases">
        <authorList>
            <person name="Gilroy R."/>
        </authorList>
    </citation>
    <scope>NUCLEOTIDE SEQUENCE</scope>
    <source>
        <strain evidence="4">ChiSxjej2B14-6234</strain>
    </source>
</reference>
<organism evidence="4 5">
    <name type="scientific">Candidatus Onthenecus intestinigallinarum</name>
    <dbReference type="NCBI Taxonomy" id="2840875"/>
    <lineage>
        <taxon>Bacteria</taxon>
        <taxon>Bacillati</taxon>
        <taxon>Bacillota</taxon>
        <taxon>Clostridia</taxon>
        <taxon>Eubacteriales</taxon>
        <taxon>Candidatus Onthenecus</taxon>
    </lineage>
</organism>
<protein>
    <submittedName>
        <fullName evidence="4">SH3 domain-containing protein</fullName>
    </submittedName>
</protein>
<feature type="chain" id="PRO_5039071348" evidence="2">
    <location>
        <begin position="27"/>
        <end position="353"/>
    </location>
</feature>
<name>A0A9D0ZBW8_9FIRM</name>
<sequence length="353" mass="38648">MPRIRRLLIFALLALLALLPAVGVSAEEAIRQVDPKVETDAKSYTLRPGLETDMTLTLSMPGFLTVRALSADEVELETVCTDVEFPSGKSVFSWNGEHPDGSFYDQGEYKLGFTLRDEYGNVSAEKLVKIEVGEPRPVVSNVSFSNENAKKPWTFDVTLSVAGSVRLDIFRTSNLQSPACQIDVSKKAEAGDATIAWDGELESGDTLAPGDYAVRVVLIDKDDVESLDELVYITVVEEGKSVMPYLTGSEPTVETEDGDLDAAESDSDDAADRDTADDEEEKKGDSNTAIVLKPDVNLRAKPTTDSVRILFLDKNDVVTVLDTTTAENGELWYHVYARSGYEGYVRGDLLELQ</sequence>
<evidence type="ECO:0000259" key="3">
    <source>
        <dbReference type="SMART" id="SM00287"/>
    </source>
</evidence>
<feature type="region of interest" description="Disordered" evidence="1">
    <location>
        <begin position="245"/>
        <end position="288"/>
    </location>
</feature>
<reference evidence="4" key="2">
    <citation type="journal article" date="2021" name="PeerJ">
        <title>Extensive microbial diversity within the chicken gut microbiome revealed by metagenomics and culture.</title>
        <authorList>
            <person name="Gilroy R."/>
            <person name="Ravi A."/>
            <person name="Getino M."/>
            <person name="Pursley I."/>
            <person name="Horton D.L."/>
            <person name="Alikhan N.F."/>
            <person name="Baker D."/>
            <person name="Gharbi K."/>
            <person name="Hall N."/>
            <person name="Watson M."/>
            <person name="Adriaenssens E.M."/>
            <person name="Foster-Nyarko E."/>
            <person name="Jarju S."/>
            <person name="Secka A."/>
            <person name="Antonio M."/>
            <person name="Oren A."/>
            <person name="Chaudhuri R.R."/>
            <person name="La Ragione R."/>
            <person name="Hildebrand F."/>
            <person name="Pallen M.J."/>
        </authorList>
    </citation>
    <scope>NUCLEOTIDE SEQUENCE</scope>
    <source>
        <strain evidence="4">ChiSxjej2B14-6234</strain>
    </source>
</reference>
<accession>A0A9D0ZBW8</accession>
<gene>
    <name evidence="4" type="ORF">IAB73_05300</name>
</gene>
<evidence type="ECO:0000256" key="2">
    <source>
        <dbReference type="SAM" id="SignalP"/>
    </source>
</evidence>
<evidence type="ECO:0000313" key="5">
    <source>
        <dbReference type="Proteomes" id="UP000886887"/>
    </source>
</evidence>
<dbReference type="Gene3D" id="2.30.30.40">
    <property type="entry name" value="SH3 Domains"/>
    <property type="match status" value="1"/>
</dbReference>
<dbReference type="AlphaFoldDB" id="A0A9D0ZBW8"/>
<dbReference type="Pfam" id="PF08239">
    <property type="entry name" value="SH3_3"/>
    <property type="match status" value="1"/>
</dbReference>
<dbReference type="EMBL" id="DVFJ01000015">
    <property type="protein sequence ID" value="HIQ71608.1"/>
    <property type="molecule type" value="Genomic_DNA"/>
</dbReference>
<comment type="caution">
    <text evidence="4">The sequence shown here is derived from an EMBL/GenBank/DDBJ whole genome shotgun (WGS) entry which is preliminary data.</text>
</comment>
<evidence type="ECO:0000256" key="1">
    <source>
        <dbReference type="SAM" id="MobiDB-lite"/>
    </source>
</evidence>
<dbReference type="SMART" id="SM00287">
    <property type="entry name" value="SH3b"/>
    <property type="match status" value="1"/>
</dbReference>